<protein>
    <submittedName>
        <fullName evidence="1">BrnA antitoxin family protein</fullName>
    </submittedName>
</protein>
<organism evidence="1 2">
    <name type="scientific">Devosia nanyangense</name>
    <dbReference type="NCBI Taxonomy" id="1228055"/>
    <lineage>
        <taxon>Bacteria</taxon>
        <taxon>Pseudomonadati</taxon>
        <taxon>Pseudomonadota</taxon>
        <taxon>Alphaproteobacteria</taxon>
        <taxon>Hyphomicrobiales</taxon>
        <taxon>Devosiaceae</taxon>
        <taxon>Devosia</taxon>
    </lineage>
</organism>
<gene>
    <name evidence="1" type="ORF">HY834_00770</name>
</gene>
<dbReference type="Proteomes" id="UP000782610">
    <property type="component" value="Unassembled WGS sequence"/>
</dbReference>
<dbReference type="Pfam" id="PF14384">
    <property type="entry name" value="BrnA_antitoxin"/>
    <property type="match status" value="1"/>
</dbReference>
<reference evidence="1" key="1">
    <citation type="submission" date="2020-07" db="EMBL/GenBank/DDBJ databases">
        <title>Huge and variable diversity of episymbiotic CPR bacteria and DPANN archaea in groundwater ecosystems.</title>
        <authorList>
            <person name="He C.Y."/>
            <person name="Keren R."/>
            <person name="Whittaker M."/>
            <person name="Farag I.F."/>
            <person name="Doudna J."/>
            <person name="Cate J.H.D."/>
            <person name="Banfield J.F."/>
        </authorList>
    </citation>
    <scope>NUCLEOTIDE SEQUENCE</scope>
    <source>
        <strain evidence="1">NC_groundwater_1586_Pr3_B-0.1um_66_15</strain>
    </source>
</reference>
<name>A0A933NWR8_9HYPH</name>
<dbReference type="EMBL" id="JACRAF010000004">
    <property type="protein sequence ID" value="MBI4920256.1"/>
    <property type="molecule type" value="Genomic_DNA"/>
</dbReference>
<comment type="caution">
    <text evidence="1">The sequence shown here is derived from an EMBL/GenBank/DDBJ whole genome shotgun (WGS) entry which is preliminary data.</text>
</comment>
<dbReference type="InterPro" id="IPR025528">
    <property type="entry name" value="BrnA_antitoxin"/>
</dbReference>
<proteinExistence type="predicted"/>
<evidence type="ECO:0000313" key="2">
    <source>
        <dbReference type="Proteomes" id="UP000782610"/>
    </source>
</evidence>
<dbReference type="AlphaFoldDB" id="A0A933NWR8"/>
<sequence>MASKRIYGVPDEDTPELTKEMLKRARTLNEILLERGLPPLPGRPKAAVTKTPINLRLDPEIVAHFKAGGEGWQTRINAVLSRHVKAASATAARKKKAS</sequence>
<evidence type="ECO:0000313" key="1">
    <source>
        <dbReference type="EMBL" id="MBI4920256.1"/>
    </source>
</evidence>
<accession>A0A933NWR8</accession>